<keyword evidence="3 6" id="KW-0812">Transmembrane</keyword>
<dbReference type="Pfam" id="PF02361">
    <property type="entry name" value="CbiQ"/>
    <property type="match status" value="1"/>
</dbReference>
<evidence type="ECO:0000256" key="2">
    <source>
        <dbReference type="ARBA" id="ARBA00008564"/>
    </source>
</evidence>
<feature type="transmembrane region" description="Helical" evidence="6">
    <location>
        <begin position="41"/>
        <end position="59"/>
    </location>
</feature>
<keyword evidence="8" id="KW-1185">Reference proteome</keyword>
<dbReference type="GO" id="GO:0005886">
    <property type="term" value="C:plasma membrane"/>
    <property type="evidence" value="ECO:0007669"/>
    <property type="project" value="UniProtKB-ARBA"/>
</dbReference>
<dbReference type="Proteomes" id="UP000023430">
    <property type="component" value="Unassembled WGS sequence"/>
</dbReference>
<keyword evidence="4 6" id="KW-1133">Transmembrane helix</keyword>
<dbReference type="CDD" id="cd16914">
    <property type="entry name" value="EcfT"/>
    <property type="match status" value="1"/>
</dbReference>
<dbReference type="PATRIC" id="fig|1449351.3.peg.2202"/>
<dbReference type="RefSeq" id="WP_043770449.1">
    <property type="nucleotide sequence ID" value="NZ_JAME01000014.1"/>
</dbReference>
<dbReference type="eggNOG" id="COG0619">
    <property type="taxonomic scope" value="Bacteria"/>
</dbReference>
<dbReference type="InterPro" id="IPR003339">
    <property type="entry name" value="ABC/ECF_trnsptr_transmembrane"/>
</dbReference>
<comment type="caution">
    <text evidence="7">The sequence shown here is derived from an EMBL/GenBank/DDBJ whole genome shotgun (WGS) entry which is preliminary data.</text>
</comment>
<comment type="subcellular location">
    <subcellularLocation>
        <location evidence="1">Membrane</location>
        <topology evidence="1">Multi-pass membrane protein</topology>
    </subcellularLocation>
</comment>
<evidence type="ECO:0000313" key="8">
    <source>
        <dbReference type="Proteomes" id="UP000023430"/>
    </source>
</evidence>
<evidence type="ECO:0000256" key="5">
    <source>
        <dbReference type="ARBA" id="ARBA00023136"/>
    </source>
</evidence>
<evidence type="ECO:0000256" key="3">
    <source>
        <dbReference type="ARBA" id="ARBA00022692"/>
    </source>
</evidence>
<comment type="similarity">
    <text evidence="2">Belongs to the CbiQ family.</text>
</comment>
<feature type="transmembrane region" description="Helical" evidence="6">
    <location>
        <begin position="135"/>
        <end position="152"/>
    </location>
</feature>
<evidence type="ECO:0000313" key="7">
    <source>
        <dbReference type="EMBL" id="ETX28932.1"/>
    </source>
</evidence>
<keyword evidence="5 6" id="KW-0472">Membrane</keyword>
<dbReference type="EMBL" id="JAME01000014">
    <property type="protein sequence ID" value="ETX28932.1"/>
    <property type="molecule type" value="Genomic_DNA"/>
</dbReference>
<feature type="transmembrane region" description="Helical" evidence="6">
    <location>
        <begin position="65"/>
        <end position="82"/>
    </location>
</feature>
<sequence>MLALTSPVETWAHRIPPGPKLAALAVFSLAVFFVEDPVLMLLPLGFAAAGFAALGPVAARAGLRAIRPLWIFVAVLLVWHGATGELDRGLALSGRIVAAVAMATLVTMTTRLDDLMAFLTRALAPLRRLGLDPQVAVFAMALVIRFTPVLLARGRALREAWAARSPRRPTWRLVTPMAVAALDDAEHVAEAIRARGGLGSPQNEQET</sequence>
<dbReference type="AlphaFoldDB" id="X7F7N2"/>
<reference evidence="7 8" key="1">
    <citation type="submission" date="2014-01" db="EMBL/GenBank/DDBJ databases">
        <title>Roseivivax isoporae LMG 25204 Genome Sequencing.</title>
        <authorList>
            <person name="Lai Q."/>
            <person name="Li G."/>
            <person name="Shao Z."/>
        </authorList>
    </citation>
    <scope>NUCLEOTIDE SEQUENCE [LARGE SCALE GENOMIC DNA]</scope>
    <source>
        <strain evidence="7 8">LMG 25204</strain>
    </source>
</reference>
<dbReference type="OrthoDB" id="5868344at2"/>
<organism evidence="7 8">
    <name type="scientific">Roseivivax isoporae LMG 25204</name>
    <dbReference type="NCBI Taxonomy" id="1449351"/>
    <lineage>
        <taxon>Bacteria</taxon>
        <taxon>Pseudomonadati</taxon>
        <taxon>Pseudomonadota</taxon>
        <taxon>Alphaproteobacteria</taxon>
        <taxon>Rhodobacterales</taxon>
        <taxon>Roseobacteraceae</taxon>
        <taxon>Roseivivax</taxon>
    </lineage>
</organism>
<protein>
    <submittedName>
        <fullName evidence="7">ABC transporter permease</fullName>
    </submittedName>
</protein>
<gene>
    <name evidence="7" type="ORF">RISW2_04255</name>
</gene>
<evidence type="ECO:0000256" key="6">
    <source>
        <dbReference type="SAM" id="Phobius"/>
    </source>
</evidence>
<accession>X7F7N2</accession>
<proteinExistence type="inferred from homology"/>
<evidence type="ECO:0000256" key="1">
    <source>
        <dbReference type="ARBA" id="ARBA00004141"/>
    </source>
</evidence>
<dbReference type="STRING" id="1449351.RISW2_04255"/>
<name>X7F7N2_9RHOB</name>
<evidence type="ECO:0000256" key="4">
    <source>
        <dbReference type="ARBA" id="ARBA00022989"/>
    </source>
</evidence>